<feature type="region of interest" description="Disordered" evidence="1">
    <location>
        <begin position="56"/>
        <end position="147"/>
    </location>
</feature>
<feature type="compositionally biased region" description="Basic and acidic residues" evidence="1">
    <location>
        <begin position="68"/>
        <end position="82"/>
    </location>
</feature>
<name>A0A437DJX2_ORYJA</name>
<dbReference type="EMBL" id="CM012438">
    <property type="protein sequence ID" value="RVE75389.1"/>
    <property type="molecule type" value="Genomic_DNA"/>
</dbReference>
<keyword evidence="4" id="KW-1185">Reference proteome</keyword>
<dbReference type="PROSITE" id="PS51029">
    <property type="entry name" value="MADF"/>
    <property type="match status" value="1"/>
</dbReference>
<feature type="region of interest" description="Disordered" evidence="1">
    <location>
        <begin position="362"/>
        <end position="388"/>
    </location>
</feature>
<proteinExistence type="predicted"/>
<dbReference type="AlphaFoldDB" id="A0A437DJX2"/>
<feature type="region of interest" description="Disordered" evidence="1">
    <location>
        <begin position="166"/>
        <end position="257"/>
    </location>
</feature>
<dbReference type="InterPro" id="IPR006578">
    <property type="entry name" value="MADF-dom"/>
</dbReference>
<reference evidence="3 4" key="2">
    <citation type="submission" date="2019-01" db="EMBL/GenBank/DDBJ databases">
        <title>A chromosome length genome reference of the Java medaka (oryzias javanicus).</title>
        <authorList>
            <person name="Herpin A."/>
            <person name="Takehana Y."/>
            <person name="Naruse K."/>
            <person name="Ansai S."/>
            <person name="Kawaguchi M."/>
        </authorList>
    </citation>
    <scope>NUCLEOTIDE SEQUENCE [LARGE SCALE GENOMIC DNA]</scope>
    <source>
        <strain evidence="3">RS831</strain>
        <tissue evidence="3">Whole body</tissue>
    </source>
</reference>
<gene>
    <name evidence="3" type="ORF">OJAV_G00016210</name>
</gene>
<evidence type="ECO:0000313" key="4">
    <source>
        <dbReference type="Proteomes" id="UP000283210"/>
    </source>
</evidence>
<protein>
    <recommendedName>
        <fullName evidence="2">MADF domain-containing protein</fullName>
    </recommendedName>
</protein>
<feature type="region of interest" description="Disordered" evidence="1">
    <location>
        <begin position="500"/>
        <end position="523"/>
    </location>
</feature>
<evidence type="ECO:0000259" key="2">
    <source>
        <dbReference type="PROSITE" id="PS51029"/>
    </source>
</evidence>
<feature type="region of interest" description="Disordered" evidence="1">
    <location>
        <begin position="401"/>
        <end position="424"/>
    </location>
</feature>
<dbReference type="OrthoDB" id="8939517at2759"/>
<evidence type="ECO:0000256" key="1">
    <source>
        <dbReference type="SAM" id="MobiDB-lite"/>
    </source>
</evidence>
<organism evidence="3 4">
    <name type="scientific">Oryzias javanicus</name>
    <name type="common">Javanese ricefish</name>
    <name type="synonym">Aplocheilus javanicus</name>
    <dbReference type="NCBI Taxonomy" id="123683"/>
    <lineage>
        <taxon>Eukaryota</taxon>
        <taxon>Metazoa</taxon>
        <taxon>Chordata</taxon>
        <taxon>Craniata</taxon>
        <taxon>Vertebrata</taxon>
        <taxon>Euteleostomi</taxon>
        <taxon>Actinopterygii</taxon>
        <taxon>Neopterygii</taxon>
        <taxon>Teleostei</taxon>
        <taxon>Neoteleostei</taxon>
        <taxon>Acanthomorphata</taxon>
        <taxon>Ovalentaria</taxon>
        <taxon>Atherinomorphae</taxon>
        <taxon>Beloniformes</taxon>
        <taxon>Adrianichthyidae</taxon>
        <taxon>Oryziinae</taxon>
        <taxon>Oryzias</taxon>
    </lineage>
</organism>
<evidence type="ECO:0000313" key="3">
    <source>
        <dbReference type="EMBL" id="RVE75389.1"/>
    </source>
</evidence>
<sequence length="559" mass="62577">MSSGIQEGSVSEQVLAAGGTIVQNQKQLCGQRRRLDICWNPQLQLHVMVLPPHYVSGKENLDNQQRNSRVEKENPEPPQIKEEQEDPEYQQLKEERKELCISQDEEQLDLKQETETLMETPTYKKGSPKKKAPSTASSKAQPLEEAFDAPMQTAGMAAEEQAPLEPADIYTPPPPPQAVAAAVPAAATQGDDGYGIPATTTTAGRPDTPDPMPDPTQASSGDEQLLEQGVLEITPPTSGKGRGRKGKAAAAAKPKKSWSIEEKVEEEILKWLRANPYLWMRSKKGYKKKKAAWERKAAELGISEGHLECWWKGVKDWHVKLTKKARGQATKIYTERENWVLKNVAFYKGSKPTKGGNPLVAAVHHPSQSSQARATVSRPPDSDQELEASGSNVLEELEAAAGAMPPTQTSSRQSGRCGRCKKHKREERCLEEGDAWMADLRSTMKANQTLLERLLEERPVHTEREAFIRFVSDTLRNVPEEDYAEMKCLILDIISHRPQQPAQSSQLSTSRGRPEFQPSSQQPLQLFGQQSYLQYNQQFNQNFQQQHYFQPQSTQHTQS</sequence>
<feature type="domain" description="MADF" evidence="2">
    <location>
        <begin position="267"/>
        <end position="352"/>
    </location>
</feature>
<dbReference type="Proteomes" id="UP000283210">
    <property type="component" value="Chromosome 2"/>
</dbReference>
<feature type="compositionally biased region" description="Low complexity" evidence="1">
    <location>
        <begin position="178"/>
        <end position="189"/>
    </location>
</feature>
<accession>A0A437DJX2</accession>
<reference evidence="3 4" key="1">
    <citation type="submission" date="2018-11" db="EMBL/GenBank/DDBJ databases">
        <authorList>
            <person name="Lopez-Roques C."/>
            <person name="Donnadieu C."/>
            <person name="Bouchez O."/>
            <person name="Klopp C."/>
            <person name="Cabau C."/>
            <person name="Zahm M."/>
        </authorList>
    </citation>
    <scope>NUCLEOTIDE SEQUENCE [LARGE SCALE GENOMIC DNA]</scope>
    <source>
        <strain evidence="3">RS831</strain>
        <tissue evidence="3">Whole body</tissue>
    </source>
</reference>